<feature type="compositionally biased region" description="Polar residues" evidence="1">
    <location>
        <begin position="1"/>
        <end position="11"/>
    </location>
</feature>
<comment type="caution">
    <text evidence="2">The sequence shown here is derived from an EMBL/GenBank/DDBJ whole genome shotgun (WGS) entry which is preliminary data.</text>
</comment>
<proteinExistence type="predicted"/>
<sequence length="54" mass="6146">MTSQHPASNEQDIARLDNEPDIPFGSLDAAAMVELPYTFRQTGTCTQYFREFFS</sequence>
<dbReference type="Proteomes" id="UP000672934">
    <property type="component" value="Unassembled WGS sequence"/>
</dbReference>
<accession>A0A916N4G6</accession>
<evidence type="ECO:0000313" key="3">
    <source>
        <dbReference type="Proteomes" id="UP000672934"/>
    </source>
</evidence>
<evidence type="ECO:0000313" key="2">
    <source>
        <dbReference type="EMBL" id="CAG2146212.1"/>
    </source>
</evidence>
<evidence type="ECO:0000256" key="1">
    <source>
        <dbReference type="SAM" id="MobiDB-lite"/>
    </source>
</evidence>
<dbReference type="EMBL" id="CAJPUY010000011">
    <property type="protein sequence ID" value="CAG2146212.1"/>
    <property type="molecule type" value="Genomic_DNA"/>
</dbReference>
<reference evidence="2" key="1">
    <citation type="submission" date="2021-03" db="EMBL/GenBank/DDBJ databases">
        <authorList>
            <person name="Peeters C."/>
        </authorList>
    </citation>
    <scope>NUCLEOTIDE SEQUENCE</scope>
    <source>
        <strain evidence="2">LMG 31506</strain>
    </source>
</reference>
<keyword evidence="3" id="KW-1185">Reference proteome</keyword>
<protein>
    <submittedName>
        <fullName evidence="2">Uncharacterized protein</fullName>
    </submittedName>
</protein>
<gene>
    <name evidence="2" type="ORF">LMG31506_03351</name>
</gene>
<organism evidence="2 3">
    <name type="scientific">Cupriavidus yeoncheonensis</name>
    <dbReference type="NCBI Taxonomy" id="1462994"/>
    <lineage>
        <taxon>Bacteria</taxon>
        <taxon>Pseudomonadati</taxon>
        <taxon>Pseudomonadota</taxon>
        <taxon>Betaproteobacteria</taxon>
        <taxon>Burkholderiales</taxon>
        <taxon>Burkholderiaceae</taxon>
        <taxon>Cupriavidus</taxon>
    </lineage>
</organism>
<dbReference type="AlphaFoldDB" id="A0A916N4G6"/>
<name>A0A916N4G6_9BURK</name>
<dbReference type="RefSeq" id="WP_211948286.1">
    <property type="nucleotide sequence ID" value="NZ_CAJPUY010000011.1"/>
</dbReference>
<feature type="region of interest" description="Disordered" evidence="1">
    <location>
        <begin position="1"/>
        <end position="20"/>
    </location>
</feature>